<accession>F5YE31</accession>
<dbReference type="EMBL" id="CP001841">
    <property type="protein sequence ID" value="AEF82369.1"/>
    <property type="molecule type" value="Genomic_DNA"/>
</dbReference>
<evidence type="ECO:0000256" key="1">
    <source>
        <dbReference type="SAM" id="Phobius"/>
    </source>
</evidence>
<proteinExistence type="predicted"/>
<gene>
    <name evidence="2" type="ordered locus">TREAZ_1522</name>
</gene>
<dbReference type="KEGG" id="taz:TREAZ_1522"/>
<reference evidence="2 3" key="2">
    <citation type="journal article" date="2011" name="ISME J.">
        <title>RNA-seq reveals cooperative metabolic interactions between two termite-gut spirochete species in co-culture.</title>
        <authorList>
            <person name="Rosenthal A.Z."/>
            <person name="Matson E.G."/>
            <person name="Eldar A."/>
            <person name="Leadbetter J.R."/>
        </authorList>
    </citation>
    <scope>NUCLEOTIDE SEQUENCE [LARGE SCALE GENOMIC DNA]</scope>
    <source>
        <strain evidence="3">ATCC BAA-888 / DSM 13862 / ZAS-9</strain>
    </source>
</reference>
<feature type="transmembrane region" description="Helical" evidence="1">
    <location>
        <begin position="12"/>
        <end position="31"/>
    </location>
</feature>
<keyword evidence="3" id="KW-1185">Reference proteome</keyword>
<keyword evidence="1" id="KW-0472">Membrane</keyword>
<sequence length="124" mass="13730">MGLLIKRKFPHLILAAYLAIAIIGAFSFSAIEPLREIDFWVDKPASSNFLEPIDHSINCLAEGTAIMSRARGYSFSLLRNGSLRVLMAFGLKNTGSSFFHASLAHAEKMNSLSTKYTIPLKLRI</sequence>
<dbReference type="InParanoid" id="F5YE31"/>
<evidence type="ECO:0000313" key="3">
    <source>
        <dbReference type="Proteomes" id="UP000009222"/>
    </source>
</evidence>
<dbReference type="RefSeq" id="WP_015710493.1">
    <property type="nucleotide sequence ID" value="NC_015577.1"/>
</dbReference>
<reference evidence="3" key="1">
    <citation type="submission" date="2009-12" db="EMBL/GenBank/DDBJ databases">
        <title>Complete sequence of Treponema azotonutricium strain ZAS-9.</title>
        <authorList>
            <person name="Tetu S.G."/>
            <person name="Matson E."/>
            <person name="Ren Q."/>
            <person name="Seshadri R."/>
            <person name="Elbourne L."/>
            <person name="Hassan K.A."/>
            <person name="Durkin A."/>
            <person name="Radune D."/>
            <person name="Mohamoud Y."/>
            <person name="Shay R."/>
            <person name="Jin S."/>
            <person name="Zhang X."/>
            <person name="Lucey K."/>
            <person name="Ballor N.R."/>
            <person name="Ottesen E."/>
            <person name="Rosenthal R."/>
            <person name="Allen A."/>
            <person name="Leadbetter J.R."/>
            <person name="Paulsen I.T."/>
        </authorList>
    </citation>
    <scope>NUCLEOTIDE SEQUENCE [LARGE SCALE GENOMIC DNA]</scope>
    <source>
        <strain evidence="3">ATCC BAA-888 / DSM 13862 / ZAS-9</strain>
    </source>
</reference>
<evidence type="ECO:0000313" key="2">
    <source>
        <dbReference type="EMBL" id="AEF82369.1"/>
    </source>
</evidence>
<dbReference type="AlphaFoldDB" id="F5YE31"/>
<dbReference type="STRING" id="545695.TREAZ_1522"/>
<dbReference type="Proteomes" id="UP000009222">
    <property type="component" value="Chromosome"/>
</dbReference>
<keyword evidence="1" id="KW-0812">Transmembrane</keyword>
<dbReference type="HOGENOM" id="CLU_2002877_0_0_12"/>
<organism evidence="2 3">
    <name type="scientific">Leadbettera azotonutricia (strain ATCC BAA-888 / DSM 13862 / ZAS-9)</name>
    <name type="common">Treponema azotonutricium</name>
    <dbReference type="NCBI Taxonomy" id="545695"/>
    <lineage>
        <taxon>Bacteria</taxon>
        <taxon>Pseudomonadati</taxon>
        <taxon>Spirochaetota</taxon>
        <taxon>Spirochaetia</taxon>
        <taxon>Spirochaetales</taxon>
        <taxon>Breznakiellaceae</taxon>
        <taxon>Leadbettera</taxon>
    </lineage>
</organism>
<keyword evidence="1" id="KW-1133">Transmembrane helix</keyword>
<name>F5YE31_LEAAZ</name>
<protein>
    <submittedName>
        <fullName evidence="2">Uncharacterized protein</fullName>
    </submittedName>
</protein>